<evidence type="ECO:0000256" key="8">
    <source>
        <dbReference type="SAM" id="Phobius"/>
    </source>
</evidence>
<dbReference type="Pfam" id="PF03799">
    <property type="entry name" value="FtsQ_DivIB_C"/>
    <property type="match status" value="1"/>
</dbReference>
<comment type="subcellular location">
    <subcellularLocation>
        <location evidence="1">Membrane</location>
    </subcellularLocation>
</comment>
<accession>A0A1F7VBU6</accession>
<evidence type="ECO:0000256" key="3">
    <source>
        <dbReference type="ARBA" id="ARBA00022618"/>
    </source>
</evidence>
<feature type="transmembrane region" description="Helical" evidence="8">
    <location>
        <begin position="35"/>
        <end position="55"/>
    </location>
</feature>
<feature type="domain" description="POTRA" evidence="9">
    <location>
        <begin position="59"/>
        <end position="135"/>
    </location>
</feature>
<keyword evidence="2" id="KW-1003">Cell membrane</keyword>
<gene>
    <name evidence="10" type="ORF">A3I41_02715</name>
</gene>
<keyword evidence="5 8" id="KW-1133">Transmembrane helix</keyword>
<dbReference type="AlphaFoldDB" id="A0A1F7VBU6"/>
<name>A0A1F7VBU6_9BACT</name>
<organism evidence="10 11">
    <name type="scientific">Candidatus Uhrbacteria bacterium RIFCSPLOWO2_02_FULL_48_18</name>
    <dbReference type="NCBI Taxonomy" id="1802408"/>
    <lineage>
        <taxon>Bacteria</taxon>
        <taxon>Candidatus Uhriibacteriota</taxon>
    </lineage>
</organism>
<keyword evidence="4 8" id="KW-0812">Transmembrane</keyword>
<evidence type="ECO:0000256" key="6">
    <source>
        <dbReference type="ARBA" id="ARBA00023136"/>
    </source>
</evidence>
<keyword evidence="7" id="KW-0131">Cell cycle</keyword>
<proteinExistence type="predicted"/>
<dbReference type="PROSITE" id="PS51779">
    <property type="entry name" value="POTRA"/>
    <property type="match status" value="1"/>
</dbReference>
<dbReference type="EMBL" id="MGEQ01000002">
    <property type="protein sequence ID" value="OGL87996.1"/>
    <property type="molecule type" value="Genomic_DNA"/>
</dbReference>
<evidence type="ECO:0000259" key="9">
    <source>
        <dbReference type="PROSITE" id="PS51779"/>
    </source>
</evidence>
<keyword evidence="3" id="KW-0132">Cell division</keyword>
<evidence type="ECO:0000256" key="5">
    <source>
        <dbReference type="ARBA" id="ARBA00022989"/>
    </source>
</evidence>
<protein>
    <recommendedName>
        <fullName evidence="9">POTRA domain-containing protein</fullName>
    </recommendedName>
</protein>
<evidence type="ECO:0000256" key="2">
    <source>
        <dbReference type="ARBA" id="ARBA00022475"/>
    </source>
</evidence>
<dbReference type="InterPro" id="IPR034746">
    <property type="entry name" value="POTRA"/>
</dbReference>
<evidence type="ECO:0000256" key="7">
    <source>
        <dbReference type="ARBA" id="ARBA00023306"/>
    </source>
</evidence>
<dbReference type="InterPro" id="IPR005548">
    <property type="entry name" value="Cell_div_FtsQ/DivIB_C"/>
</dbReference>
<comment type="caution">
    <text evidence="10">The sequence shown here is derived from an EMBL/GenBank/DDBJ whole genome shotgun (WGS) entry which is preliminary data.</text>
</comment>
<reference evidence="10 11" key="1">
    <citation type="journal article" date="2016" name="Nat. Commun.">
        <title>Thousands of microbial genomes shed light on interconnected biogeochemical processes in an aquifer system.</title>
        <authorList>
            <person name="Anantharaman K."/>
            <person name="Brown C.T."/>
            <person name="Hug L.A."/>
            <person name="Sharon I."/>
            <person name="Castelle C.J."/>
            <person name="Probst A.J."/>
            <person name="Thomas B.C."/>
            <person name="Singh A."/>
            <person name="Wilkins M.J."/>
            <person name="Karaoz U."/>
            <person name="Brodie E.L."/>
            <person name="Williams K.H."/>
            <person name="Hubbard S.S."/>
            <person name="Banfield J.F."/>
        </authorList>
    </citation>
    <scope>NUCLEOTIDE SEQUENCE [LARGE SCALE GENOMIC DNA]</scope>
</reference>
<dbReference type="GO" id="GO:0016020">
    <property type="term" value="C:membrane"/>
    <property type="evidence" value="ECO:0007669"/>
    <property type="project" value="UniProtKB-SubCell"/>
</dbReference>
<evidence type="ECO:0000313" key="11">
    <source>
        <dbReference type="Proteomes" id="UP000176593"/>
    </source>
</evidence>
<evidence type="ECO:0000256" key="1">
    <source>
        <dbReference type="ARBA" id="ARBA00004370"/>
    </source>
</evidence>
<evidence type="ECO:0000256" key="4">
    <source>
        <dbReference type="ARBA" id="ARBA00022692"/>
    </source>
</evidence>
<keyword evidence="6 8" id="KW-0472">Membrane</keyword>
<sequence length="275" mass="31838">MQKRNHFHRLQQKRYSRGAYRNPYFQAPKIQTKKYLYGLAAGIAALLGVMIYFYAYPAFSLKQVEIRGLEAASNTQIETQVRAYLNQSHLLFFHKTNKFLFSEKDLQTFLANSFAFDRLEIRVKKQTLSLNVKERTSDVIWKSGGEQYLADLKGVITQKIDSQANLRNLPVLTDRNNKPVKIGDSVLTEEQMKHILAFENILTSNGFGFREAQIDLQTGKWVGIVTLEGYLIMFDPDGDLQAQFNRLKTILDDTIKDTSKLQYIDLRFGDHVYYK</sequence>
<dbReference type="GO" id="GO:0051301">
    <property type="term" value="P:cell division"/>
    <property type="evidence" value="ECO:0007669"/>
    <property type="project" value="UniProtKB-KW"/>
</dbReference>
<dbReference type="Proteomes" id="UP000176593">
    <property type="component" value="Unassembled WGS sequence"/>
</dbReference>
<evidence type="ECO:0000313" key="10">
    <source>
        <dbReference type="EMBL" id="OGL87996.1"/>
    </source>
</evidence>